<dbReference type="Pfam" id="PF14543">
    <property type="entry name" value="TAXi_N"/>
    <property type="match status" value="1"/>
</dbReference>
<feature type="domain" description="Peptidase A1" evidence="3">
    <location>
        <begin position="41"/>
        <end position="409"/>
    </location>
</feature>
<evidence type="ECO:0000259" key="3">
    <source>
        <dbReference type="PROSITE" id="PS51767"/>
    </source>
</evidence>
<sequence>MNLKLKLFFFVLASFHRPILSQNTFNTSVIPIKKDAKTSLHKISLSFAEPQSQGEPYYLIDVDAPFTWRDCVLHSTRGVACSLEEGCRFPLSCDNTLCKEAHFYTNPICPSLNITAKYGCKICAVTPFNPISKSCKISQFTTDLVNLYETNGWNPSTGVFYPFGKQYVLSCAPTSLLKSFPKGVRGVASFSWSALAFPSQMNVLTSGNKFSLCLPSSSSGLGVTFLGDGPFYFTSNPNLDLRAFLAYTPMIRTDPKSLGYYFRLNRIIVKGKTVALPSIKNSLVKLSTVVPYTTLRSDIYTEFIASFSKAAIFIPQVNSVQPFSLCYKSIVVGPGSMWWRVPKIDLETENGQIWRISGENSMKYMGNGVSCLAFLDGGSGVKDAIVIGTHQMENNFLFFDLENQSLGFTSSLLSRGTSCSSFNFTQVPE</sequence>
<reference evidence="4 5" key="1">
    <citation type="journal article" date="2018" name="Mol. Plant">
        <title>The genome of Artemisia annua provides insight into the evolution of Asteraceae family and artemisinin biosynthesis.</title>
        <authorList>
            <person name="Shen Q."/>
            <person name="Zhang L."/>
            <person name="Liao Z."/>
            <person name="Wang S."/>
            <person name="Yan T."/>
            <person name="Shi P."/>
            <person name="Liu M."/>
            <person name="Fu X."/>
            <person name="Pan Q."/>
            <person name="Wang Y."/>
            <person name="Lv Z."/>
            <person name="Lu X."/>
            <person name="Zhang F."/>
            <person name="Jiang W."/>
            <person name="Ma Y."/>
            <person name="Chen M."/>
            <person name="Hao X."/>
            <person name="Li L."/>
            <person name="Tang Y."/>
            <person name="Lv G."/>
            <person name="Zhou Y."/>
            <person name="Sun X."/>
            <person name="Brodelius P.E."/>
            <person name="Rose J.K.C."/>
            <person name="Tang K."/>
        </authorList>
    </citation>
    <scope>NUCLEOTIDE SEQUENCE [LARGE SCALE GENOMIC DNA]</scope>
    <source>
        <strain evidence="5">cv. Huhao1</strain>
        <tissue evidence="4">Leaf</tissue>
    </source>
</reference>
<dbReference type="Proteomes" id="UP000245207">
    <property type="component" value="Unassembled WGS sequence"/>
</dbReference>
<evidence type="ECO:0000256" key="1">
    <source>
        <dbReference type="ARBA" id="ARBA00007447"/>
    </source>
</evidence>
<evidence type="ECO:0000256" key="2">
    <source>
        <dbReference type="SAM" id="SignalP"/>
    </source>
</evidence>
<dbReference type="AlphaFoldDB" id="A0A2U1PYE7"/>
<comment type="caution">
    <text evidence="4">The sequence shown here is derived from an EMBL/GenBank/DDBJ whole genome shotgun (WGS) entry which is preliminary data.</text>
</comment>
<protein>
    <submittedName>
        <fullName evidence="4">Aspartic peptidase A1 family</fullName>
    </submittedName>
</protein>
<dbReference type="SUPFAM" id="SSF50630">
    <property type="entry name" value="Acid proteases"/>
    <property type="match status" value="1"/>
</dbReference>
<evidence type="ECO:0000313" key="4">
    <source>
        <dbReference type="EMBL" id="PWA90798.1"/>
    </source>
</evidence>
<dbReference type="EMBL" id="PKPP01000599">
    <property type="protein sequence ID" value="PWA90798.1"/>
    <property type="molecule type" value="Genomic_DNA"/>
</dbReference>
<dbReference type="InterPro" id="IPR032861">
    <property type="entry name" value="TAXi_N"/>
</dbReference>
<name>A0A2U1PYE7_ARTAN</name>
<feature type="chain" id="PRO_5015755364" evidence="2">
    <location>
        <begin position="22"/>
        <end position="429"/>
    </location>
</feature>
<dbReference type="InterPro" id="IPR001461">
    <property type="entry name" value="Aspartic_peptidase_A1"/>
</dbReference>
<dbReference type="GO" id="GO:0004190">
    <property type="term" value="F:aspartic-type endopeptidase activity"/>
    <property type="evidence" value="ECO:0007669"/>
    <property type="project" value="InterPro"/>
</dbReference>
<keyword evidence="2" id="KW-0732">Signal</keyword>
<dbReference type="GO" id="GO:0006508">
    <property type="term" value="P:proteolysis"/>
    <property type="evidence" value="ECO:0007669"/>
    <property type="project" value="InterPro"/>
</dbReference>
<comment type="similarity">
    <text evidence="1">Belongs to the peptidase A1 family.</text>
</comment>
<dbReference type="PANTHER" id="PTHR47965">
    <property type="entry name" value="ASPARTYL PROTEASE-RELATED"/>
    <property type="match status" value="1"/>
</dbReference>
<dbReference type="PANTHER" id="PTHR47965:SF63">
    <property type="entry name" value="OS01G0937200 PROTEIN"/>
    <property type="match status" value="1"/>
</dbReference>
<feature type="signal peptide" evidence="2">
    <location>
        <begin position="1"/>
        <end position="21"/>
    </location>
</feature>
<dbReference type="STRING" id="35608.A0A2U1PYE7"/>
<gene>
    <name evidence="4" type="ORF">CTI12_AA096370</name>
</gene>
<dbReference type="Gene3D" id="2.40.70.10">
    <property type="entry name" value="Acid Proteases"/>
    <property type="match status" value="2"/>
</dbReference>
<keyword evidence="5" id="KW-1185">Reference proteome</keyword>
<dbReference type="Pfam" id="PF14541">
    <property type="entry name" value="TAXi_C"/>
    <property type="match status" value="1"/>
</dbReference>
<dbReference type="PROSITE" id="PS51767">
    <property type="entry name" value="PEPTIDASE_A1"/>
    <property type="match status" value="1"/>
</dbReference>
<proteinExistence type="inferred from homology"/>
<organism evidence="4 5">
    <name type="scientific">Artemisia annua</name>
    <name type="common">Sweet wormwood</name>
    <dbReference type="NCBI Taxonomy" id="35608"/>
    <lineage>
        <taxon>Eukaryota</taxon>
        <taxon>Viridiplantae</taxon>
        <taxon>Streptophyta</taxon>
        <taxon>Embryophyta</taxon>
        <taxon>Tracheophyta</taxon>
        <taxon>Spermatophyta</taxon>
        <taxon>Magnoliopsida</taxon>
        <taxon>eudicotyledons</taxon>
        <taxon>Gunneridae</taxon>
        <taxon>Pentapetalae</taxon>
        <taxon>asterids</taxon>
        <taxon>campanulids</taxon>
        <taxon>Asterales</taxon>
        <taxon>Asteraceae</taxon>
        <taxon>Asteroideae</taxon>
        <taxon>Anthemideae</taxon>
        <taxon>Artemisiinae</taxon>
        <taxon>Artemisia</taxon>
    </lineage>
</organism>
<accession>A0A2U1PYE7</accession>
<dbReference type="OrthoDB" id="1258937at2759"/>
<dbReference type="InterPro" id="IPR021109">
    <property type="entry name" value="Peptidase_aspartic_dom_sf"/>
</dbReference>
<dbReference type="InterPro" id="IPR032799">
    <property type="entry name" value="TAXi_C"/>
</dbReference>
<dbReference type="InterPro" id="IPR033121">
    <property type="entry name" value="PEPTIDASE_A1"/>
</dbReference>
<evidence type="ECO:0000313" key="5">
    <source>
        <dbReference type="Proteomes" id="UP000245207"/>
    </source>
</evidence>